<feature type="transmembrane region" description="Helical" evidence="8">
    <location>
        <begin position="313"/>
        <end position="331"/>
    </location>
</feature>
<accession>A0A7K3LT31</accession>
<dbReference type="Gene3D" id="1.20.58.340">
    <property type="entry name" value="Magnesium transport protein CorA, transmembrane region"/>
    <property type="match status" value="2"/>
</dbReference>
<organism evidence="9 10">
    <name type="scientific">Gordonia desulfuricans</name>
    <dbReference type="NCBI Taxonomy" id="89051"/>
    <lineage>
        <taxon>Bacteria</taxon>
        <taxon>Bacillati</taxon>
        <taxon>Actinomycetota</taxon>
        <taxon>Actinomycetes</taxon>
        <taxon>Mycobacteriales</taxon>
        <taxon>Gordoniaceae</taxon>
        <taxon>Gordonia</taxon>
    </lineage>
</organism>
<dbReference type="RefSeq" id="WP_059039043.1">
    <property type="nucleotide sequence ID" value="NZ_JAADZU010000068.1"/>
</dbReference>
<evidence type="ECO:0000256" key="6">
    <source>
        <dbReference type="ARBA" id="ARBA00022989"/>
    </source>
</evidence>
<dbReference type="Gene3D" id="3.30.460.20">
    <property type="entry name" value="CorA soluble domain-like"/>
    <property type="match status" value="1"/>
</dbReference>
<dbReference type="PANTHER" id="PTHR46494:SF1">
    <property type="entry name" value="CORA FAMILY METAL ION TRANSPORTER (EUROFUNG)"/>
    <property type="match status" value="1"/>
</dbReference>
<comment type="similarity">
    <text evidence="2">Belongs to the CorA metal ion transporter (MIT) (TC 1.A.35) family.</text>
</comment>
<keyword evidence="5 8" id="KW-0812">Transmembrane</keyword>
<dbReference type="SUPFAM" id="SSF144083">
    <property type="entry name" value="Magnesium transport protein CorA, transmembrane region"/>
    <property type="match status" value="1"/>
</dbReference>
<dbReference type="InterPro" id="IPR045861">
    <property type="entry name" value="CorA_cytoplasmic_dom"/>
</dbReference>
<keyword evidence="4" id="KW-1003">Cell membrane</keyword>
<dbReference type="GO" id="GO:0000287">
    <property type="term" value="F:magnesium ion binding"/>
    <property type="evidence" value="ECO:0007669"/>
    <property type="project" value="TreeGrafter"/>
</dbReference>
<evidence type="ECO:0000256" key="1">
    <source>
        <dbReference type="ARBA" id="ARBA00004651"/>
    </source>
</evidence>
<sequence length="369" mass="41247">MSDAAGTGHREVVRGQIWRHGKPVEGFRLDEISEHLDAPDALIWADLDCPDHATLTALATELDLDPFAIQDTIAAAERVKTVVYGHYTFMTVYAVIPRPPKDSGVTDPGARDGGTENSDVDLTALGVDRHSPFARRAKSFTLQRISIFLMSNALITVRLAPGFDIQEVVDRWNDVGGEQYGIGALLHGVLDVVVDGHFDAVQRLDADIEELEELLFDESTGNRSLQRRTYDLRKDLVLLRRVVVPMREVIAAIQRRRFENHAPAELDPHFSDLYDHALRAAEWTESLRDMITTVFETNLALNDARLNTVMKKLTGWAAIIAVPTAITGFYGQNLNFPLFGTTVGYIVSTVLIVVVVGLLYLQFRRRDWL</sequence>
<keyword evidence="6 8" id="KW-1133">Transmembrane helix</keyword>
<dbReference type="SUPFAM" id="SSF143865">
    <property type="entry name" value="CorA soluble domain-like"/>
    <property type="match status" value="1"/>
</dbReference>
<evidence type="ECO:0000256" key="4">
    <source>
        <dbReference type="ARBA" id="ARBA00022475"/>
    </source>
</evidence>
<dbReference type="Proteomes" id="UP000466307">
    <property type="component" value="Unassembled WGS sequence"/>
</dbReference>
<dbReference type="EMBL" id="JAADZU010000068">
    <property type="protein sequence ID" value="NDK91444.1"/>
    <property type="molecule type" value="Genomic_DNA"/>
</dbReference>
<dbReference type="GO" id="GO:0005886">
    <property type="term" value="C:plasma membrane"/>
    <property type="evidence" value="ECO:0007669"/>
    <property type="project" value="UniProtKB-SubCell"/>
</dbReference>
<reference evidence="9 10" key="1">
    <citation type="submission" date="2020-01" db="EMBL/GenBank/DDBJ databases">
        <title>Investigation of new actinobacteria for the biodesulphurisation of diesel fuel.</title>
        <authorList>
            <person name="Athi Narayanan S.M."/>
        </authorList>
    </citation>
    <scope>NUCLEOTIDE SEQUENCE [LARGE SCALE GENOMIC DNA]</scope>
    <source>
        <strain evidence="9 10">213E</strain>
    </source>
</reference>
<gene>
    <name evidence="9" type="ORF">GYA93_17945</name>
</gene>
<comment type="subcellular location">
    <subcellularLocation>
        <location evidence="1">Cell membrane</location>
        <topology evidence="1">Multi-pass membrane protein</topology>
    </subcellularLocation>
</comment>
<comment type="caution">
    <text evidence="9">The sequence shown here is derived from an EMBL/GenBank/DDBJ whole genome shotgun (WGS) entry which is preliminary data.</text>
</comment>
<dbReference type="GO" id="GO:0050897">
    <property type="term" value="F:cobalt ion binding"/>
    <property type="evidence" value="ECO:0007669"/>
    <property type="project" value="TreeGrafter"/>
</dbReference>
<dbReference type="InterPro" id="IPR045863">
    <property type="entry name" value="CorA_TM1_TM2"/>
</dbReference>
<evidence type="ECO:0000256" key="3">
    <source>
        <dbReference type="ARBA" id="ARBA00022448"/>
    </source>
</evidence>
<evidence type="ECO:0000256" key="7">
    <source>
        <dbReference type="ARBA" id="ARBA00023136"/>
    </source>
</evidence>
<keyword evidence="10" id="KW-1185">Reference proteome</keyword>
<proteinExistence type="inferred from homology"/>
<dbReference type="GO" id="GO:0015087">
    <property type="term" value="F:cobalt ion transmembrane transporter activity"/>
    <property type="evidence" value="ECO:0007669"/>
    <property type="project" value="TreeGrafter"/>
</dbReference>
<dbReference type="AlphaFoldDB" id="A0A7K3LT31"/>
<evidence type="ECO:0000313" key="9">
    <source>
        <dbReference type="EMBL" id="NDK91444.1"/>
    </source>
</evidence>
<dbReference type="GO" id="GO:0015095">
    <property type="term" value="F:magnesium ion transmembrane transporter activity"/>
    <property type="evidence" value="ECO:0007669"/>
    <property type="project" value="TreeGrafter"/>
</dbReference>
<keyword evidence="7 8" id="KW-0472">Membrane</keyword>
<protein>
    <submittedName>
        <fullName evidence="9">Magnesium transporter CorA family protein</fullName>
    </submittedName>
</protein>
<dbReference type="Pfam" id="PF01544">
    <property type="entry name" value="CorA"/>
    <property type="match status" value="1"/>
</dbReference>
<feature type="transmembrane region" description="Helical" evidence="8">
    <location>
        <begin position="343"/>
        <end position="363"/>
    </location>
</feature>
<name>A0A7K3LT31_9ACTN</name>
<dbReference type="PANTHER" id="PTHR46494">
    <property type="entry name" value="CORA FAMILY METAL ION TRANSPORTER (EUROFUNG)"/>
    <property type="match status" value="1"/>
</dbReference>
<keyword evidence="3" id="KW-0813">Transport</keyword>
<evidence type="ECO:0000256" key="2">
    <source>
        <dbReference type="ARBA" id="ARBA00009765"/>
    </source>
</evidence>
<evidence type="ECO:0000256" key="5">
    <source>
        <dbReference type="ARBA" id="ARBA00022692"/>
    </source>
</evidence>
<dbReference type="InterPro" id="IPR002523">
    <property type="entry name" value="MgTranspt_CorA/ZnTranspt_ZntB"/>
</dbReference>
<evidence type="ECO:0000313" key="10">
    <source>
        <dbReference type="Proteomes" id="UP000466307"/>
    </source>
</evidence>
<dbReference type="CDD" id="cd12822">
    <property type="entry name" value="TmCorA-like"/>
    <property type="match status" value="1"/>
</dbReference>
<evidence type="ECO:0000256" key="8">
    <source>
        <dbReference type="SAM" id="Phobius"/>
    </source>
</evidence>